<dbReference type="GO" id="GO:0006508">
    <property type="term" value="P:proteolysis"/>
    <property type="evidence" value="ECO:0007669"/>
    <property type="project" value="InterPro"/>
</dbReference>
<evidence type="ECO:0000256" key="3">
    <source>
        <dbReference type="SAM" id="SignalP"/>
    </source>
</evidence>
<proteinExistence type="inferred from homology"/>
<dbReference type="PANTHER" id="PTHR47966">
    <property type="entry name" value="BETA-SITE APP-CLEAVING ENZYME, ISOFORM A-RELATED"/>
    <property type="match status" value="1"/>
</dbReference>
<dbReference type="PROSITE" id="PS51767">
    <property type="entry name" value="PEPTIDASE_A1"/>
    <property type="match status" value="1"/>
</dbReference>
<dbReference type="EMBL" id="JAQQWP010000010">
    <property type="protein sequence ID" value="KAK8097039.1"/>
    <property type="molecule type" value="Genomic_DNA"/>
</dbReference>
<dbReference type="Pfam" id="PF00026">
    <property type="entry name" value="Asp"/>
    <property type="match status" value="1"/>
</dbReference>
<sequence>MRVDIGAAITILLATLQLATTTQIKIPLNFRSSSNQARLPQHQIWSNDKGHNVDLKDWFNRTDNQWYSDISIGTPPQTLSVLWDTGSPFLLLPNNSCNNCGDHRLFSPGNSTTFTAIQPQTLDNISFVTGPDAIPLSAPQGATCTENVDKVSIGDLMVPDQAFLLCNSYASMMNEQPMDGIIGLALPSATSVKSLFWSLWDSGQLESPVFSFYMPTGKIEGAELTLGGIDESRYTGNLSYTDLSPRPYALDLGWVLDQQAMYFEKPSWSHPSTQPFNSSGGGNAGQGLAILDTGTAFIQAPDDETAKTFYAEISPLIMPIDGSHGAWGAPCNQISDFEPKITFTLGTGSQAMNLSLPESSFNLGEYPGSPGICQTIINSPGIPSFDDNDTPVWIIGSPLLKAYYTVWDGINLKIGWGSMAFDSGVGQ</sequence>
<dbReference type="PANTHER" id="PTHR47966:SF51">
    <property type="entry name" value="BETA-SITE APP-CLEAVING ENZYME, ISOFORM A-RELATED"/>
    <property type="match status" value="1"/>
</dbReference>
<dbReference type="PRINTS" id="PR00792">
    <property type="entry name" value="PEPSIN"/>
</dbReference>
<dbReference type="SUPFAM" id="SSF50630">
    <property type="entry name" value="Acid proteases"/>
    <property type="match status" value="1"/>
</dbReference>
<evidence type="ECO:0000259" key="4">
    <source>
        <dbReference type="PROSITE" id="PS51767"/>
    </source>
</evidence>
<comment type="similarity">
    <text evidence="1">Belongs to the peptidase A1 family.</text>
</comment>
<dbReference type="Gene3D" id="2.40.70.10">
    <property type="entry name" value="Acid Proteases"/>
    <property type="match status" value="2"/>
</dbReference>
<feature type="active site" evidence="2">
    <location>
        <position position="292"/>
    </location>
</feature>
<feature type="active site" evidence="2">
    <location>
        <position position="84"/>
    </location>
</feature>
<dbReference type="InterPro" id="IPR001461">
    <property type="entry name" value="Aspartic_peptidase_A1"/>
</dbReference>
<dbReference type="CDD" id="cd05471">
    <property type="entry name" value="pepsin_like"/>
    <property type="match status" value="1"/>
</dbReference>
<evidence type="ECO:0000256" key="2">
    <source>
        <dbReference type="PIRSR" id="PIRSR601461-1"/>
    </source>
</evidence>
<evidence type="ECO:0000256" key="1">
    <source>
        <dbReference type="ARBA" id="ARBA00007447"/>
    </source>
</evidence>
<keyword evidence="6" id="KW-1185">Reference proteome</keyword>
<feature type="chain" id="PRO_5043743529" description="Peptidase A1 domain-containing protein" evidence="3">
    <location>
        <begin position="22"/>
        <end position="427"/>
    </location>
</feature>
<organism evidence="5 6">
    <name type="scientific">Apiospora kogelbergensis</name>
    <dbReference type="NCBI Taxonomy" id="1337665"/>
    <lineage>
        <taxon>Eukaryota</taxon>
        <taxon>Fungi</taxon>
        <taxon>Dikarya</taxon>
        <taxon>Ascomycota</taxon>
        <taxon>Pezizomycotina</taxon>
        <taxon>Sordariomycetes</taxon>
        <taxon>Xylariomycetidae</taxon>
        <taxon>Amphisphaeriales</taxon>
        <taxon>Apiosporaceae</taxon>
        <taxon>Apiospora</taxon>
    </lineage>
</organism>
<dbReference type="InterPro" id="IPR021109">
    <property type="entry name" value="Peptidase_aspartic_dom_sf"/>
</dbReference>
<accession>A0AAW0QB69</accession>
<gene>
    <name evidence="5" type="ORF">PG999_012983</name>
</gene>
<dbReference type="GO" id="GO:0000324">
    <property type="term" value="C:fungal-type vacuole"/>
    <property type="evidence" value="ECO:0007669"/>
    <property type="project" value="TreeGrafter"/>
</dbReference>
<dbReference type="Proteomes" id="UP001392437">
    <property type="component" value="Unassembled WGS sequence"/>
</dbReference>
<feature type="signal peptide" evidence="3">
    <location>
        <begin position="1"/>
        <end position="21"/>
    </location>
</feature>
<keyword evidence="3" id="KW-0732">Signal</keyword>
<evidence type="ECO:0000313" key="6">
    <source>
        <dbReference type="Proteomes" id="UP001392437"/>
    </source>
</evidence>
<reference evidence="5 6" key="1">
    <citation type="submission" date="2023-01" db="EMBL/GenBank/DDBJ databases">
        <title>Analysis of 21 Apiospora genomes using comparative genomics revels a genus with tremendous synthesis potential of carbohydrate active enzymes and secondary metabolites.</title>
        <authorList>
            <person name="Sorensen T."/>
        </authorList>
    </citation>
    <scope>NUCLEOTIDE SEQUENCE [LARGE SCALE GENOMIC DNA]</scope>
    <source>
        <strain evidence="5 6">CBS 117206</strain>
    </source>
</reference>
<feature type="domain" description="Peptidase A1" evidence="4">
    <location>
        <begin position="66"/>
        <end position="417"/>
    </location>
</feature>
<name>A0AAW0QB69_9PEZI</name>
<comment type="caution">
    <text evidence="5">The sequence shown here is derived from an EMBL/GenBank/DDBJ whole genome shotgun (WGS) entry which is preliminary data.</text>
</comment>
<dbReference type="InterPro" id="IPR033121">
    <property type="entry name" value="PEPTIDASE_A1"/>
</dbReference>
<protein>
    <recommendedName>
        <fullName evidence="4">Peptidase A1 domain-containing protein</fullName>
    </recommendedName>
</protein>
<dbReference type="InterPro" id="IPR034164">
    <property type="entry name" value="Pepsin-like_dom"/>
</dbReference>
<dbReference type="AlphaFoldDB" id="A0AAW0QB69"/>
<dbReference type="GO" id="GO:0004190">
    <property type="term" value="F:aspartic-type endopeptidase activity"/>
    <property type="evidence" value="ECO:0007669"/>
    <property type="project" value="InterPro"/>
</dbReference>
<evidence type="ECO:0000313" key="5">
    <source>
        <dbReference type="EMBL" id="KAK8097039.1"/>
    </source>
</evidence>